<sequence length="223" mass="24777">MPHPAVAAIIGSAVGGTIFLILIIALVLWYRHYKRRPRMLKQYVSSSRSWDYDQDETRIEPFPLQPLRRLPLESYSTNNLNPQRSETSVTYPSTIITGVTGSSYHMTSEGYSSPPALDANFAPPATTIRFAENTSTSDTSLNSRSRNRRVDTATPSSSAGRSSRRANNGSTATSNSAPSSSHSSRKREIRELRRTVEDLKRQQQQMLARLPPSYTDISNQGLG</sequence>
<evidence type="ECO:0000313" key="4">
    <source>
        <dbReference type="Proteomes" id="UP001150238"/>
    </source>
</evidence>
<reference evidence="3" key="1">
    <citation type="submission" date="2022-08" db="EMBL/GenBank/DDBJ databases">
        <authorList>
            <consortium name="DOE Joint Genome Institute"/>
            <person name="Min B."/>
            <person name="Riley R."/>
            <person name="Sierra-Patev S."/>
            <person name="Naranjo-Ortiz M."/>
            <person name="Looney B."/>
            <person name="Konkel Z."/>
            <person name="Slot J.C."/>
            <person name="Sakamoto Y."/>
            <person name="Steenwyk J.L."/>
            <person name="Rokas A."/>
            <person name="Carro J."/>
            <person name="Camarero S."/>
            <person name="Ferreira P."/>
            <person name="Molpeceres G."/>
            <person name="Ruiz-Duenas F.J."/>
            <person name="Serrano A."/>
            <person name="Henrissat B."/>
            <person name="Drula E."/>
            <person name="Hughes K.W."/>
            <person name="Mata J.L."/>
            <person name="Ishikawa N.K."/>
            <person name="Vargas-Isla R."/>
            <person name="Ushijima S."/>
            <person name="Smith C.A."/>
            <person name="Ahrendt S."/>
            <person name="Andreopoulos W."/>
            <person name="He G."/>
            <person name="Labutti K."/>
            <person name="Lipzen A."/>
            <person name="Ng V."/>
            <person name="Sandor L."/>
            <person name="Barry K."/>
            <person name="Martinez A.T."/>
            <person name="Xiao Y."/>
            <person name="Gibbons J.G."/>
            <person name="Terashima K."/>
            <person name="Hibbett D.S."/>
            <person name="Grigoriev I.V."/>
        </authorList>
    </citation>
    <scope>NUCLEOTIDE SEQUENCE</scope>
    <source>
        <strain evidence="3">Sp2 HRB7682 ss15</strain>
    </source>
</reference>
<evidence type="ECO:0000256" key="2">
    <source>
        <dbReference type="SAM" id="Phobius"/>
    </source>
</evidence>
<comment type="caution">
    <text evidence="3">The sequence shown here is derived from an EMBL/GenBank/DDBJ whole genome shotgun (WGS) entry which is preliminary data.</text>
</comment>
<feature type="compositionally biased region" description="Basic and acidic residues" evidence="1">
    <location>
        <begin position="186"/>
        <end position="201"/>
    </location>
</feature>
<keyword evidence="2" id="KW-1133">Transmembrane helix</keyword>
<dbReference type="AlphaFoldDB" id="A0A9W8ZV04"/>
<proteinExistence type="predicted"/>
<dbReference type="Proteomes" id="UP001150238">
    <property type="component" value="Unassembled WGS sequence"/>
</dbReference>
<keyword evidence="2" id="KW-0812">Transmembrane</keyword>
<protein>
    <submittedName>
        <fullName evidence="3">Uncharacterized protein</fullName>
    </submittedName>
</protein>
<feature type="region of interest" description="Disordered" evidence="1">
    <location>
        <begin position="131"/>
        <end position="223"/>
    </location>
</feature>
<feature type="transmembrane region" description="Helical" evidence="2">
    <location>
        <begin position="6"/>
        <end position="30"/>
    </location>
</feature>
<keyword evidence="2" id="KW-0472">Membrane</keyword>
<dbReference type="CDD" id="cd12087">
    <property type="entry name" value="TM_EGFR-like"/>
    <property type="match status" value="1"/>
</dbReference>
<gene>
    <name evidence="3" type="ORF">C8J55DRAFT_492899</name>
</gene>
<organism evidence="3 4">
    <name type="scientific">Lentinula lateritia</name>
    <dbReference type="NCBI Taxonomy" id="40482"/>
    <lineage>
        <taxon>Eukaryota</taxon>
        <taxon>Fungi</taxon>
        <taxon>Dikarya</taxon>
        <taxon>Basidiomycota</taxon>
        <taxon>Agaricomycotina</taxon>
        <taxon>Agaricomycetes</taxon>
        <taxon>Agaricomycetidae</taxon>
        <taxon>Agaricales</taxon>
        <taxon>Marasmiineae</taxon>
        <taxon>Omphalotaceae</taxon>
        <taxon>Lentinula</taxon>
    </lineage>
</organism>
<evidence type="ECO:0000256" key="1">
    <source>
        <dbReference type="SAM" id="MobiDB-lite"/>
    </source>
</evidence>
<feature type="compositionally biased region" description="Low complexity" evidence="1">
    <location>
        <begin position="156"/>
        <end position="182"/>
    </location>
</feature>
<feature type="compositionally biased region" description="Polar residues" evidence="1">
    <location>
        <begin position="132"/>
        <end position="144"/>
    </location>
</feature>
<name>A0A9W8ZV04_9AGAR</name>
<accession>A0A9W8ZV04</accession>
<reference evidence="3" key="2">
    <citation type="journal article" date="2023" name="Proc. Natl. Acad. Sci. U.S.A.">
        <title>A global phylogenomic analysis of the shiitake genus Lentinula.</title>
        <authorList>
            <person name="Sierra-Patev S."/>
            <person name="Min B."/>
            <person name="Naranjo-Ortiz M."/>
            <person name="Looney B."/>
            <person name="Konkel Z."/>
            <person name="Slot J.C."/>
            <person name="Sakamoto Y."/>
            <person name="Steenwyk J.L."/>
            <person name="Rokas A."/>
            <person name="Carro J."/>
            <person name="Camarero S."/>
            <person name="Ferreira P."/>
            <person name="Molpeceres G."/>
            <person name="Ruiz-Duenas F.J."/>
            <person name="Serrano A."/>
            <person name="Henrissat B."/>
            <person name="Drula E."/>
            <person name="Hughes K.W."/>
            <person name="Mata J.L."/>
            <person name="Ishikawa N.K."/>
            <person name="Vargas-Isla R."/>
            <person name="Ushijima S."/>
            <person name="Smith C.A."/>
            <person name="Donoghue J."/>
            <person name="Ahrendt S."/>
            <person name="Andreopoulos W."/>
            <person name="He G."/>
            <person name="LaButti K."/>
            <person name="Lipzen A."/>
            <person name="Ng V."/>
            <person name="Riley R."/>
            <person name="Sandor L."/>
            <person name="Barry K."/>
            <person name="Martinez A.T."/>
            <person name="Xiao Y."/>
            <person name="Gibbons J.G."/>
            <person name="Terashima K."/>
            <person name="Grigoriev I.V."/>
            <person name="Hibbett D."/>
        </authorList>
    </citation>
    <scope>NUCLEOTIDE SEQUENCE</scope>
    <source>
        <strain evidence="3">Sp2 HRB7682 ss15</strain>
    </source>
</reference>
<evidence type="ECO:0000313" key="3">
    <source>
        <dbReference type="EMBL" id="KAJ4466889.1"/>
    </source>
</evidence>
<dbReference type="EMBL" id="JANVFS010000043">
    <property type="protein sequence ID" value="KAJ4466889.1"/>
    <property type="molecule type" value="Genomic_DNA"/>
</dbReference>